<feature type="region of interest" description="Disordered" evidence="7">
    <location>
        <begin position="1"/>
        <end position="33"/>
    </location>
</feature>
<dbReference type="OrthoDB" id="16679at2759"/>
<evidence type="ECO:0000256" key="6">
    <source>
        <dbReference type="RuleBase" id="RU364120"/>
    </source>
</evidence>
<comment type="caution">
    <text evidence="8">The sequence shown here is derived from an EMBL/GenBank/DDBJ whole genome shotgun (WGS) entry which is preliminary data.</text>
</comment>
<comment type="subcellular location">
    <subcellularLocation>
        <location evidence="6">Membrane</location>
        <topology evidence="6">Single-pass membrane protein</topology>
    </subcellularLocation>
    <subcellularLocation>
        <location evidence="6">Endoplasmic reticulum membrane</location>
        <topology evidence="6">Single-pass membrane protein</topology>
    </subcellularLocation>
</comment>
<dbReference type="InterPro" id="IPR010580">
    <property type="entry name" value="ER_stress-assoc"/>
</dbReference>
<dbReference type="AlphaFoldDB" id="A0A9W9GMZ6"/>
<dbReference type="Proteomes" id="UP001149079">
    <property type="component" value="Unassembled WGS sequence"/>
</dbReference>
<evidence type="ECO:0000256" key="1">
    <source>
        <dbReference type="ARBA" id="ARBA00005500"/>
    </source>
</evidence>
<reference evidence="8" key="1">
    <citation type="submission" date="2022-11" db="EMBL/GenBank/DDBJ databases">
        <authorList>
            <person name="Petersen C."/>
        </authorList>
    </citation>
    <scope>NUCLEOTIDE SEQUENCE</scope>
    <source>
        <strain evidence="8">IBT 22155</strain>
    </source>
</reference>
<evidence type="ECO:0000256" key="3">
    <source>
        <dbReference type="ARBA" id="ARBA00022824"/>
    </source>
</evidence>
<dbReference type="RefSeq" id="XP_056519007.1">
    <property type="nucleotide sequence ID" value="XM_056669177.1"/>
</dbReference>
<dbReference type="EMBL" id="JAPQKL010000006">
    <property type="protein sequence ID" value="KAJ5124608.1"/>
    <property type="molecule type" value="Genomic_DNA"/>
</dbReference>
<sequence length="79" mass="8852">MASTNPTATSSKRPIREDRGREKRKGAYHGQTEEDHEVAPFNELVLLAFVVCGGLLLELLRIVPELWSTVSSWVTRLMG</sequence>
<evidence type="ECO:0000313" key="9">
    <source>
        <dbReference type="Proteomes" id="UP001149079"/>
    </source>
</evidence>
<keyword evidence="3 6" id="KW-0256">Endoplasmic reticulum</keyword>
<protein>
    <recommendedName>
        <fullName evidence="6">Stress-associated endoplasmic reticulum protein</fullName>
    </recommendedName>
</protein>
<keyword evidence="9" id="KW-1185">Reference proteome</keyword>
<evidence type="ECO:0000256" key="4">
    <source>
        <dbReference type="ARBA" id="ARBA00022989"/>
    </source>
</evidence>
<keyword evidence="5" id="KW-0472">Membrane</keyword>
<feature type="compositionally biased region" description="Polar residues" evidence="7">
    <location>
        <begin position="1"/>
        <end position="12"/>
    </location>
</feature>
<evidence type="ECO:0000313" key="8">
    <source>
        <dbReference type="EMBL" id="KAJ5124608.1"/>
    </source>
</evidence>
<organism evidence="8 9">
    <name type="scientific">Penicillium bovifimosum</name>
    <dbReference type="NCBI Taxonomy" id="126998"/>
    <lineage>
        <taxon>Eukaryota</taxon>
        <taxon>Fungi</taxon>
        <taxon>Dikarya</taxon>
        <taxon>Ascomycota</taxon>
        <taxon>Pezizomycotina</taxon>
        <taxon>Eurotiomycetes</taxon>
        <taxon>Eurotiomycetidae</taxon>
        <taxon>Eurotiales</taxon>
        <taxon>Aspergillaceae</taxon>
        <taxon>Penicillium</taxon>
    </lineage>
</organism>
<evidence type="ECO:0000256" key="2">
    <source>
        <dbReference type="ARBA" id="ARBA00022692"/>
    </source>
</evidence>
<proteinExistence type="inferred from homology"/>
<reference evidence="8" key="2">
    <citation type="journal article" date="2023" name="IMA Fungus">
        <title>Comparative genomic study of the Penicillium genus elucidates a diverse pangenome and 15 lateral gene transfer events.</title>
        <authorList>
            <person name="Petersen C."/>
            <person name="Sorensen T."/>
            <person name="Nielsen M.R."/>
            <person name="Sondergaard T.E."/>
            <person name="Sorensen J.L."/>
            <person name="Fitzpatrick D.A."/>
            <person name="Frisvad J.C."/>
            <person name="Nielsen K.L."/>
        </authorList>
    </citation>
    <scope>NUCLEOTIDE SEQUENCE</scope>
    <source>
        <strain evidence="8">IBT 22155</strain>
    </source>
</reference>
<comment type="similarity">
    <text evidence="1 6">Belongs to the RAMP4 family.</text>
</comment>
<keyword evidence="4" id="KW-1133">Transmembrane helix</keyword>
<gene>
    <name evidence="8" type="ORF">N7515_008433</name>
</gene>
<dbReference type="GO" id="GO:0005789">
    <property type="term" value="C:endoplasmic reticulum membrane"/>
    <property type="evidence" value="ECO:0007669"/>
    <property type="project" value="UniProtKB-SubCell"/>
</dbReference>
<comment type="function">
    <text evidence="6">Interacts with target proteins during translocation into the lumen of the endoplasmic reticulum. Protects unfolded target proteins against degradation and facilitate correct glycosylation.</text>
</comment>
<evidence type="ECO:0000256" key="7">
    <source>
        <dbReference type="SAM" id="MobiDB-lite"/>
    </source>
</evidence>
<accession>A0A9W9GMZ6</accession>
<dbReference type="GeneID" id="81408347"/>
<evidence type="ECO:0000256" key="5">
    <source>
        <dbReference type="ARBA" id="ARBA00023136"/>
    </source>
</evidence>
<dbReference type="Pfam" id="PF06624">
    <property type="entry name" value="RAMP4"/>
    <property type="match status" value="1"/>
</dbReference>
<keyword evidence="2" id="KW-0812">Transmembrane</keyword>
<name>A0A9W9GMZ6_9EURO</name>